<name>A0A5M9H859_9SPHI</name>
<proteinExistence type="predicted"/>
<dbReference type="SUPFAM" id="SSF53756">
    <property type="entry name" value="UDP-Glycosyltransferase/glycogen phosphorylase"/>
    <property type="match status" value="1"/>
</dbReference>
<dbReference type="Proteomes" id="UP000322918">
    <property type="component" value="Unassembled WGS sequence"/>
</dbReference>
<dbReference type="RefSeq" id="WP_141815329.1">
    <property type="nucleotide sequence ID" value="NZ_VFPL01000001.1"/>
</dbReference>
<reference evidence="3 4" key="1">
    <citation type="submission" date="2019-09" db="EMBL/GenBank/DDBJ databases">
        <title>Pararcticibacter amylolyticus gen. nov., sp. nov., isolated from a rottenly hemp rope, and reclassification of Pedobacter tournemirensis as Pararcticibacter tournemirensis comb. nov.</title>
        <authorList>
            <person name="Cai Y."/>
        </authorList>
    </citation>
    <scope>NUCLEOTIDE SEQUENCE [LARGE SCALE GENOMIC DNA]</scope>
    <source>
        <strain evidence="3 4">TF5-37.2-LB10</strain>
    </source>
</reference>
<dbReference type="InterPro" id="IPR001296">
    <property type="entry name" value="Glyco_trans_1"/>
</dbReference>
<dbReference type="GO" id="GO:0016757">
    <property type="term" value="F:glycosyltransferase activity"/>
    <property type="evidence" value="ECO:0007669"/>
    <property type="project" value="InterPro"/>
</dbReference>
<dbReference type="OrthoDB" id="9790710at2"/>
<evidence type="ECO:0000259" key="2">
    <source>
        <dbReference type="Pfam" id="PF00534"/>
    </source>
</evidence>
<evidence type="ECO:0000313" key="3">
    <source>
        <dbReference type="EMBL" id="KAA8482790.1"/>
    </source>
</evidence>
<accession>A0A5M9H859</accession>
<dbReference type="PANTHER" id="PTHR46401:SF2">
    <property type="entry name" value="GLYCOSYLTRANSFERASE WBBK-RELATED"/>
    <property type="match status" value="1"/>
</dbReference>
<dbReference type="Gene3D" id="3.40.50.2000">
    <property type="entry name" value="Glycogen Phosphorylase B"/>
    <property type="match status" value="2"/>
</dbReference>
<dbReference type="PANTHER" id="PTHR46401">
    <property type="entry name" value="GLYCOSYLTRANSFERASE WBBK-RELATED"/>
    <property type="match status" value="1"/>
</dbReference>
<dbReference type="EMBL" id="VWNE01000015">
    <property type="protein sequence ID" value="KAA8482790.1"/>
    <property type="molecule type" value="Genomic_DNA"/>
</dbReference>
<dbReference type="AlphaFoldDB" id="A0A5M9H859"/>
<dbReference type="Pfam" id="PF00534">
    <property type="entry name" value="Glycos_transf_1"/>
    <property type="match status" value="1"/>
</dbReference>
<comment type="caution">
    <text evidence="3">The sequence shown here is derived from an EMBL/GenBank/DDBJ whole genome shotgun (WGS) entry which is preliminary data.</text>
</comment>
<sequence length="354" mass="40568">MNKPAGILAWPAYATREGNPYNYILYSNIEKKGYKVHEFMFTPRFVLRALLFQNYKILHIHWPSSILSYSNHFKASLRLILFRLFINTIKLFNKKVIWTVHNLEAHESKNAALQKKMYSFLYKKADGFISLNRDGLKIIKEKAASAGRQKFCYIPHPHYRGYYPNETSMEAARKQLSVPAGKFVILFIGQIRTYKNVTGLIRAFKELDLENKYLLIAGGVHPEVRDQLFKEAEGLDEFQLNEKFLPDSELQVYLNASDLVVTPYSNIFNSGSVFLNLSFNKPTLAPALGIFPELREVAGPQYIKLFSGKLDSGQLLKSVVEVEAESDIVMQPDLSSFDPDHVASETIAFYEQFL</sequence>
<evidence type="ECO:0000256" key="1">
    <source>
        <dbReference type="ARBA" id="ARBA00022679"/>
    </source>
</evidence>
<keyword evidence="1 3" id="KW-0808">Transferase</keyword>
<keyword evidence="4" id="KW-1185">Reference proteome</keyword>
<protein>
    <submittedName>
        <fullName evidence="3">Glycosyltransferase</fullName>
    </submittedName>
</protein>
<dbReference type="GO" id="GO:0009103">
    <property type="term" value="P:lipopolysaccharide biosynthetic process"/>
    <property type="evidence" value="ECO:0007669"/>
    <property type="project" value="TreeGrafter"/>
</dbReference>
<gene>
    <name evidence="3" type="ORF">F1649_11100</name>
</gene>
<organism evidence="3 4">
    <name type="scientific">Arcticibacter tournemirensis</name>
    <dbReference type="NCBI Taxonomy" id="699437"/>
    <lineage>
        <taxon>Bacteria</taxon>
        <taxon>Pseudomonadati</taxon>
        <taxon>Bacteroidota</taxon>
        <taxon>Sphingobacteriia</taxon>
        <taxon>Sphingobacteriales</taxon>
        <taxon>Sphingobacteriaceae</taxon>
        <taxon>Arcticibacter</taxon>
    </lineage>
</organism>
<feature type="domain" description="Glycosyl transferase family 1" evidence="2">
    <location>
        <begin position="170"/>
        <end position="264"/>
    </location>
</feature>
<evidence type="ECO:0000313" key="4">
    <source>
        <dbReference type="Proteomes" id="UP000322918"/>
    </source>
</evidence>